<organism evidence="2 3">
    <name type="scientific">Speluncibacter jeojiensis</name>
    <dbReference type="NCBI Taxonomy" id="2710754"/>
    <lineage>
        <taxon>Bacteria</taxon>
        <taxon>Bacillati</taxon>
        <taxon>Actinomycetota</taxon>
        <taxon>Actinomycetes</taxon>
        <taxon>Mycobacteriales</taxon>
        <taxon>Speluncibacteraceae</taxon>
        <taxon>Speluncibacter</taxon>
    </lineage>
</organism>
<evidence type="ECO:0000313" key="2">
    <source>
        <dbReference type="EMBL" id="MDG3016058.1"/>
    </source>
</evidence>
<keyword evidence="1" id="KW-0732">Signal</keyword>
<protein>
    <recommendedName>
        <fullName evidence="4">Secreted protein</fullName>
    </recommendedName>
</protein>
<name>A0A9X4REX9_9ACTN</name>
<sequence length="133" mass="13559">MRLLRTTDRIRLRRAAAAGLLTAAGAAALLGVTATAAAAAPAQPAAPVVPMTPLSQSGEYQVVQVADQNDLLNSDKAIVIGGGDVRATSVDGQTFHYYRVVDGARSPLVASAPVCLPTGACHIVLSDNQSPVV</sequence>
<reference evidence="2" key="1">
    <citation type="submission" date="2022-08" db="EMBL/GenBank/DDBJ databases">
        <title>Genome analysis of Corynebacteriales strain.</title>
        <authorList>
            <person name="Lee S.D."/>
        </authorList>
    </citation>
    <scope>NUCLEOTIDE SEQUENCE</scope>
    <source>
        <strain evidence="2">D3-21</strain>
    </source>
</reference>
<dbReference type="AlphaFoldDB" id="A0A9X4REX9"/>
<dbReference type="EMBL" id="JANRHA010000011">
    <property type="protein sequence ID" value="MDG3016058.1"/>
    <property type="molecule type" value="Genomic_DNA"/>
</dbReference>
<feature type="signal peptide" evidence="1">
    <location>
        <begin position="1"/>
        <end position="38"/>
    </location>
</feature>
<feature type="chain" id="PRO_5040773544" description="Secreted protein" evidence="1">
    <location>
        <begin position="39"/>
        <end position="133"/>
    </location>
</feature>
<evidence type="ECO:0008006" key="4">
    <source>
        <dbReference type="Google" id="ProtNLM"/>
    </source>
</evidence>
<evidence type="ECO:0000313" key="3">
    <source>
        <dbReference type="Proteomes" id="UP001152755"/>
    </source>
</evidence>
<proteinExistence type="predicted"/>
<gene>
    <name evidence="2" type="ORF">NVS88_15975</name>
</gene>
<dbReference type="RefSeq" id="WP_277830253.1">
    <property type="nucleotide sequence ID" value="NZ_JAAIVF010000001.1"/>
</dbReference>
<accession>A0A9X4REX9</accession>
<evidence type="ECO:0000256" key="1">
    <source>
        <dbReference type="SAM" id="SignalP"/>
    </source>
</evidence>
<comment type="caution">
    <text evidence="2">The sequence shown here is derived from an EMBL/GenBank/DDBJ whole genome shotgun (WGS) entry which is preliminary data.</text>
</comment>
<keyword evidence="3" id="KW-1185">Reference proteome</keyword>
<dbReference type="Proteomes" id="UP001152755">
    <property type="component" value="Unassembled WGS sequence"/>
</dbReference>